<evidence type="ECO:0000313" key="1">
    <source>
        <dbReference type="EMBL" id="GBO17614.1"/>
    </source>
</evidence>
<sequence>MALQHNRSAIPINEAFSYSLASSLSDLAPCDFWLWGFIKDQVYREQPSTLSHLKDSIIRHVRGINEDLLCSAVEHTVLRMERVVENHGTHIELCRTFCRAAAPLIGDFLY</sequence>
<dbReference type="PANTHER" id="PTHR47326">
    <property type="entry name" value="TRANSPOSABLE ELEMENT TC3 TRANSPOSASE-LIKE PROTEIN"/>
    <property type="match status" value="1"/>
</dbReference>
<evidence type="ECO:0000313" key="2">
    <source>
        <dbReference type="Proteomes" id="UP000499080"/>
    </source>
</evidence>
<protein>
    <submittedName>
        <fullName evidence="1">Uncharacterized protein</fullName>
    </submittedName>
</protein>
<dbReference type="PANTHER" id="PTHR47326:SF1">
    <property type="entry name" value="HTH PSQ-TYPE DOMAIN-CONTAINING PROTEIN"/>
    <property type="match status" value="1"/>
</dbReference>
<keyword evidence="2" id="KW-1185">Reference proteome</keyword>
<dbReference type="Gene3D" id="3.30.420.10">
    <property type="entry name" value="Ribonuclease H-like superfamily/Ribonuclease H"/>
    <property type="match status" value="1"/>
</dbReference>
<gene>
    <name evidence="1" type="ORF">AVEN_234880_1</name>
</gene>
<dbReference type="GO" id="GO:0003676">
    <property type="term" value="F:nucleic acid binding"/>
    <property type="evidence" value="ECO:0007669"/>
    <property type="project" value="InterPro"/>
</dbReference>
<name>A0A4Y2UZT2_ARAVE</name>
<dbReference type="Proteomes" id="UP000499080">
    <property type="component" value="Unassembled WGS sequence"/>
</dbReference>
<comment type="caution">
    <text evidence="1">The sequence shown here is derived from an EMBL/GenBank/DDBJ whole genome shotgun (WGS) entry which is preliminary data.</text>
</comment>
<dbReference type="AlphaFoldDB" id="A0A4Y2UZT2"/>
<organism evidence="1 2">
    <name type="scientific">Araneus ventricosus</name>
    <name type="common">Orbweaver spider</name>
    <name type="synonym">Epeira ventricosa</name>
    <dbReference type="NCBI Taxonomy" id="182803"/>
    <lineage>
        <taxon>Eukaryota</taxon>
        <taxon>Metazoa</taxon>
        <taxon>Ecdysozoa</taxon>
        <taxon>Arthropoda</taxon>
        <taxon>Chelicerata</taxon>
        <taxon>Arachnida</taxon>
        <taxon>Araneae</taxon>
        <taxon>Araneomorphae</taxon>
        <taxon>Entelegynae</taxon>
        <taxon>Araneoidea</taxon>
        <taxon>Araneidae</taxon>
        <taxon>Araneus</taxon>
    </lineage>
</organism>
<dbReference type="OrthoDB" id="7960977at2759"/>
<proteinExistence type="predicted"/>
<accession>A0A4Y2UZT2</accession>
<reference evidence="1 2" key="1">
    <citation type="journal article" date="2019" name="Sci. Rep.">
        <title>Orb-weaving spider Araneus ventricosus genome elucidates the spidroin gene catalogue.</title>
        <authorList>
            <person name="Kono N."/>
            <person name="Nakamura H."/>
            <person name="Ohtoshi R."/>
            <person name="Moran D.A.P."/>
            <person name="Shinohara A."/>
            <person name="Yoshida Y."/>
            <person name="Fujiwara M."/>
            <person name="Mori M."/>
            <person name="Tomita M."/>
            <person name="Arakawa K."/>
        </authorList>
    </citation>
    <scope>NUCLEOTIDE SEQUENCE [LARGE SCALE GENOMIC DNA]</scope>
</reference>
<dbReference type="EMBL" id="BGPR01041356">
    <property type="protein sequence ID" value="GBO17614.1"/>
    <property type="molecule type" value="Genomic_DNA"/>
</dbReference>
<dbReference type="InterPro" id="IPR036397">
    <property type="entry name" value="RNaseH_sf"/>
</dbReference>